<comment type="caution">
    <text evidence="5">The sequence shown here is derived from an EMBL/GenBank/DDBJ whole genome shotgun (WGS) entry which is preliminary data.</text>
</comment>
<dbReference type="SUPFAM" id="SSF54909">
    <property type="entry name" value="Dimeric alpha+beta barrel"/>
    <property type="match status" value="1"/>
</dbReference>
<name>A0A941B4R9_9ACTN</name>
<evidence type="ECO:0000259" key="4">
    <source>
        <dbReference type="PROSITE" id="PS50956"/>
    </source>
</evidence>
<evidence type="ECO:0000313" key="5">
    <source>
        <dbReference type="EMBL" id="MBQ0850660.1"/>
    </source>
</evidence>
<dbReference type="Gene3D" id="3.30.70.920">
    <property type="match status" value="1"/>
</dbReference>
<dbReference type="GO" id="GO:0043200">
    <property type="term" value="P:response to amino acid"/>
    <property type="evidence" value="ECO:0007669"/>
    <property type="project" value="TreeGrafter"/>
</dbReference>
<dbReference type="SMART" id="SM00344">
    <property type="entry name" value="HTH_ASNC"/>
    <property type="match status" value="2"/>
</dbReference>
<dbReference type="EMBL" id="JAGPYQ010000001">
    <property type="protein sequence ID" value="MBQ0850660.1"/>
    <property type="molecule type" value="Genomic_DNA"/>
</dbReference>
<dbReference type="Proteomes" id="UP000677413">
    <property type="component" value="Unassembled WGS sequence"/>
</dbReference>
<dbReference type="InterPro" id="IPR036390">
    <property type="entry name" value="WH_DNA-bd_sf"/>
</dbReference>
<evidence type="ECO:0000256" key="1">
    <source>
        <dbReference type="ARBA" id="ARBA00023015"/>
    </source>
</evidence>
<sequence length="346" mass="37498">MPVPAQLSPPFFAVPADLDTRYADAVEIDELDRQVTHALRINGRAGYREIGAVLGVSDQTVARRYRRLRAEAGVRVVSVPNPIRLGYETWLIRLRTAPESAPRIAGALARRPDTGWVSITSGGTEIACMARVPASADRETLLLQKLPRTPRVTSVSAHCVIHQFVGGAVGPDLHDDALTAEQITALTPARPPQGSDRPATRLTPADAPLLEALAQDGRLGYAELAAAAGWPESTTRRRVQELFESGALYTDVEIDVELYGFRAPVLLWLTVSPSRLAAVGAALRAHEEVVFAAATTGPTNVQALVVCRDMPELYRYLTEKLGSLDGVERIESEPLLHNVKQLGTVR</sequence>
<dbReference type="PANTHER" id="PTHR30154:SF34">
    <property type="entry name" value="TRANSCRIPTIONAL REGULATOR AZLB"/>
    <property type="match status" value="1"/>
</dbReference>
<accession>A0A941B4R9</accession>
<dbReference type="Gene3D" id="1.10.10.10">
    <property type="entry name" value="Winged helix-like DNA-binding domain superfamily/Winged helix DNA-binding domain"/>
    <property type="match status" value="2"/>
</dbReference>
<dbReference type="Pfam" id="PF13404">
    <property type="entry name" value="HTH_AsnC-type"/>
    <property type="match status" value="2"/>
</dbReference>
<dbReference type="PANTHER" id="PTHR30154">
    <property type="entry name" value="LEUCINE-RESPONSIVE REGULATORY PROTEIN"/>
    <property type="match status" value="1"/>
</dbReference>
<dbReference type="PROSITE" id="PS50956">
    <property type="entry name" value="HTH_ASNC_2"/>
    <property type="match status" value="1"/>
</dbReference>
<dbReference type="InterPro" id="IPR011008">
    <property type="entry name" value="Dimeric_a/b-barrel"/>
</dbReference>
<keyword evidence="3" id="KW-0804">Transcription</keyword>
<keyword evidence="1" id="KW-0805">Transcription regulation</keyword>
<dbReference type="InterPro" id="IPR000485">
    <property type="entry name" value="AsnC-type_HTH_dom"/>
</dbReference>
<proteinExistence type="predicted"/>
<keyword evidence="2" id="KW-0238">DNA-binding</keyword>
<evidence type="ECO:0000313" key="6">
    <source>
        <dbReference type="Proteomes" id="UP000677413"/>
    </source>
</evidence>
<dbReference type="InterPro" id="IPR019887">
    <property type="entry name" value="Tscrpt_reg_AsnC/Lrp_C"/>
</dbReference>
<dbReference type="InterPro" id="IPR036388">
    <property type="entry name" value="WH-like_DNA-bd_sf"/>
</dbReference>
<protein>
    <submittedName>
        <fullName evidence="5">Lrp/AsnC family transcriptional regulator</fullName>
    </submittedName>
</protein>
<gene>
    <name evidence="5" type="ORF">J8N05_21075</name>
</gene>
<organism evidence="5 6">
    <name type="scientific">Streptomyces liliiviolaceus</name>
    <dbReference type="NCBI Taxonomy" id="2823109"/>
    <lineage>
        <taxon>Bacteria</taxon>
        <taxon>Bacillati</taxon>
        <taxon>Actinomycetota</taxon>
        <taxon>Actinomycetes</taxon>
        <taxon>Kitasatosporales</taxon>
        <taxon>Streptomycetaceae</taxon>
        <taxon>Streptomyces</taxon>
    </lineage>
</organism>
<dbReference type="AlphaFoldDB" id="A0A941B4R9"/>
<reference evidence="5 6" key="1">
    <citation type="submission" date="2021-04" db="EMBL/GenBank/DDBJ databases">
        <authorList>
            <person name="Tang X."/>
            <person name="Zhou X."/>
            <person name="Chen X."/>
            <person name="Cernava T."/>
            <person name="Zhang C."/>
        </authorList>
    </citation>
    <scope>NUCLEOTIDE SEQUENCE [LARGE SCALE GENOMIC DNA]</scope>
    <source>
        <strain evidence="5 6">BH-SS-21</strain>
    </source>
</reference>
<evidence type="ECO:0000256" key="2">
    <source>
        <dbReference type="ARBA" id="ARBA00023125"/>
    </source>
</evidence>
<keyword evidence="6" id="KW-1185">Reference proteome</keyword>
<evidence type="ECO:0000256" key="3">
    <source>
        <dbReference type="ARBA" id="ARBA00023163"/>
    </source>
</evidence>
<dbReference type="Pfam" id="PF01037">
    <property type="entry name" value="AsnC_trans_reg"/>
    <property type="match status" value="1"/>
</dbReference>
<dbReference type="SUPFAM" id="SSF46785">
    <property type="entry name" value="Winged helix' DNA-binding domain"/>
    <property type="match status" value="2"/>
</dbReference>
<dbReference type="GO" id="GO:0043565">
    <property type="term" value="F:sequence-specific DNA binding"/>
    <property type="evidence" value="ECO:0007669"/>
    <property type="project" value="InterPro"/>
</dbReference>
<feature type="domain" description="HTH asnC-type" evidence="4">
    <location>
        <begin position="28"/>
        <end position="88"/>
    </location>
</feature>
<dbReference type="InterPro" id="IPR019888">
    <property type="entry name" value="Tscrpt_reg_AsnC-like"/>
</dbReference>
<dbReference type="GO" id="GO:0005829">
    <property type="term" value="C:cytosol"/>
    <property type="evidence" value="ECO:0007669"/>
    <property type="project" value="TreeGrafter"/>
</dbReference>
<dbReference type="PRINTS" id="PR00033">
    <property type="entry name" value="HTHASNC"/>
</dbReference>